<dbReference type="Pfam" id="PF07478">
    <property type="entry name" value="Dala_Dala_lig_C"/>
    <property type="match status" value="1"/>
</dbReference>
<comment type="caution">
    <text evidence="5">The sequence shown here is derived from an EMBL/GenBank/DDBJ whole genome shotgun (WGS) entry which is preliminary data.</text>
</comment>
<evidence type="ECO:0000313" key="5">
    <source>
        <dbReference type="EMBL" id="MCQ8773067.1"/>
    </source>
</evidence>
<dbReference type="Gene3D" id="3.30.470.20">
    <property type="entry name" value="ATP-grasp fold, B domain"/>
    <property type="match status" value="1"/>
</dbReference>
<evidence type="ECO:0000256" key="1">
    <source>
        <dbReference type="ARBA" id="ARBA00010871"/>
    </source>
</evidence>
<dbReference type="GO" id="GO:0005524">
    <property type="term" value="F:ATP binding"/>
    <property type="evidence" value="ECO:0007669"/>
    <property type="project" value="UniProtKB-UniRule"/>
</dbReference>
<dbReference type="RefSeq" id="WP_256791200.1">
    <property type="nucleotide sequence ID" value="NZ_JANIID010000027.1"/>
</dbReference>
<dbReference type="PANTHER" id="PTHR23132">
    <property type="entry name" value="D-ALANINE--D-ALANINE LIGASE"/>
    <property type="match status" value="1"/>
</dbReference>
<keyword evidence="3" id="KW-0067">ATP-binding</keyword>
<evidence type="ECO:0000313" key="6">
    <source>
        <dbReference type="Proteomes" id="UP001142374"/>
    </source>
</evidence>
<keyword evidence="2" id="KW-0436">Ligase</keyword>
<keyword evidence="3" id="KW-0547">Nucleotide-binding</keyword>
<name>A0A9X2RNK7_9ACTN</name>
<dbReference type="EMBL" id="JANIID010000027">
    <property type="protein sequence ID" value="MCQ8773067.1"/>
    <property type="molecule type" value="Genomic_DNA"/>
</dbReference>
<dbReference type="SUPFAM" id="SSF56059">
    <property type="entry name" value="Glutathione synthetase ATP-binding domain-like"/>
    <property type="match status" value="1"/>
</dbReference>
<accession>A0A9X2RNK7</accession>
<dbReference type="AlphaFoldDB" id="A0A9X2RNK7"/>
<dbReference type="InterPro" id="IPR011761">
    <property type="entry name" value="ATP-grasp"/>
</dbReference>
<organism evidence="5 6">
    <name type="scientific">Streptomyces telluris</name>
    <dbReference type="NCBI Taxonomy" id="2720021"/>
    <lineage>
        <taxon>Bacteria</taxon>
        <taxon>Bacillati</taxon>
        <taxon>Actinomycetota</taxon>
        <taxon>Actinomycetes</taxon>
        <taxon>Kitasatosporales</taxon>
        <taxon>Streptomycetaceae</taxon>
        <taxon>Streptomyces</taxon>
    </lineage>
</organism>
<dbReference type="PANTHER" id="PTHR23132:SF23">
    <property type="entry name" value="D-ALANINE--D-ALANINE LIGASE B"/>
    <property type="match status" value="1"/>
</dbReference>
<dbReference type="PROSITE" id="PS50975">
    <property type="entry name" value="ATP_GRASP"/>
    <property type="match status" value="1"/>
</dbReference>
<keyword evidence="6" id="KW-1185">Reference proteome</keyword>
<gene>
    <name evidence="5" type="ORF">NQU55_25355</name>
</gene>
<evidence type="ECO:0000259" key="4">
    <source>
        <dbReference type="PROSITE" id="PS50975"/>
    </source>
</evidence>
<reference evidence="5" key="1">
    <citation type="submission" date="2022-06" db="EMBL/GenBank/DDBJ databases">
        <title>WGS of actinobacteria.</title>
        <authorList>
            <person name="Thawai C."/>
        </authorList>
    </citation>
    <scope>NUCLEOTIDE SEQUENCE</scope>
    <source>
        <strain evidence="5">AA8</strain>
    </source>
</reference>
<dbReference type="InterPro" id="IPR011095">
    <property type="entry name" value="Dala_Dala_lig_C"/>
</dbReference>
<feature type="domain" description="ATP-grasp" evidence="4">
    <location>
        <begin position="70"/>
        <end position="262"/>
    </location>
</feature>
<evidence type="ECO:0000256" key="3">
    <source>
        <dbReference type="PROSITE-ProRule" id="PRU00409"/>
    </source>
</evidence>
<dbReference type="GO" id="GO:0008716">
    <property type="term" value="F:D-alanine-D-alanine ligase activity"/>
    <property type="evidence" value="ECO:0007669"/>
    <property type="project" value="InterPro"/>
</dbReference>
<comment type="similarity">
    <text evidence="1">Belongs to the D-alanine--D-alanine ligase family.</text>
</comment>
<dbReference type="GO" id="GO:0046872">
    <property type="term" value="F:metal ion binding"/>
    <property type="evidence" value="ECO:0007669"/>
    <property type="project" value="InterPro"/>
</dbReference>
<protein>
    <recommendedName>
        <fullName evidence="4">ATP-grasp domain-containing protein</fullName>
    </recommendedName>
</protein>
<evidence type="ECO:0000256" key="2">
    <source>
        <dbReference type="ARBA" id="ARBA00022598"/>
    </source>
</evidence>
<sequence length="282" mass="30319">MFEARQAVDVTLTSGTADIGLWESRAEQYGYRYYGQPPAERLADLAADFQSMRPLLGLPLIVADRTRVCRATAQLAGMTAIVLHDLGNRQESTAWFRTAGRAAQESGDRSPHAWVPDRQAMVPLNLDAPGYHPVLIEQWITGTEITVAVADIDGEPTALPAAEIAAPGLYDYSARYTAGATTFHTPARLDQPVAAEAARVAVAAHRTLGLRHLSRTDAIVTPDGQVHVLETNVAPGMTQTTYPIALTAAGYDLAAHLQTLASATCQDPRRADTRRPVGSPDQ</sequence>
<dbReference type="Proteomes" id="UP001142374">
    <property type="component" value="Unassembled WGS sequence"/>
</dbReference>
<proteinExistence type="inferred from homology"/>